<protein>
    <recommendedName>
        <fullName evidence="3">Lipoprotein</fullName>
    </recommendedName>
</protein>
<dbReference type="Proteomes" id="UP000009374">
    <property type="component" value="Unassembled WGS sequence"/>
</dbReference>
<accession>C6HX48</accession>
<name>C6HX48_9BACT</name>
<evidence type="ECO:0000313" key="1">
    <source>
        <dbReference type="EMBL" id="EES52758.1"/>
    </source>
</evidence>
<evidence type="ECO:0000313" key="2">
    <source>
        <dbReference type="Proteomes" id="UP000009374"/>
    </source>
</evidence>
<proteinExistence type="predicted"/>
<organism evidence="1 2">
    <name type="scientific">Leptospirillum ferrodiazotrophum</name>
    <dbReference type="NCBI Taxonomy" id="412449"/>
    <lineage>
        <taxon>Bacteria</taxon>
        <taxon>Pseudomonadati</taxon>
        <taxon>Nitrospirota</taxon>
        <taxon>Nitrospiria</taxon>
        <taxon>Nitrospirales</taxon>
        <taxon>Nitrospiraceae</taxon>
        <taxon>Leptospirillum</taxon>
    </lineage>
</organism>
<sequence>MFRFPHQKRSLGISGLLFGFLVLSACTIRTHSPLKFNPQAPTIEEKNGITYIYLPIEIEDKGSRTLRVHLRENILDLTANDQHFRLRGKKSYTFILQNANKPWKDIYPRGWQTKWTDHYMSHQDWVVPAISKKVVPLLFVLPGPPPSPRKLILHLSYSYPQTATFDELRLVVPLPGGAQPTNHYSSSGD</sequence>
<reference evidence="1 2" key="1">
    <citation type="journal article" date="2009" name="Appl. Environ. Microbiol.">
        <title>Community genomic and proteomic analyses of chemoautotrophic iron-oxidizing "Leptospirillum rubarum" (Group II) and "Leptospirillum ferrodiazotrophum" (Group III) bacteria in acid mine drainage biofilms.</title>
        <authorList>
            <person name="Goltsman D.S."/>
            <person name="Denef V.J."/>
            <person name="Singer S.W."/>
            <person name="VerBerkmoes N.C."/>
            <person name="Lefsrud M."/>
            <person name="Mueller R.S."/>
            <person name="Dick G.J."/>
            <person name="Sun C.L."/>
            <person name="Wheeler K.E."/>
            <person name="Zemla A."/>
            <person name="Baker B.J."/>
            <person name="Hauser L."/>
            <person name="Land M."/>
            <person name="Shah M.B."/>
            <person name="Thelen M.P."/>
            <person name="Hettich R.L."/>
            <person name="Banfield J.F."/>
        </authorList>
    </citation>
    <scope>NUCLEOTIDE SEQUENCE [LARGE SCALE GENOMIC DNA]</scope>
</reference>
<dbReference type="AlphaFoldDB" id="C6HX48"/>
<evidence type="ECO:0008006" key="3">
    <source>
        <dbReference type="Google" id="ProtNLM"/>
    </source>
</evidence>
<dbReference type="PROSITE" id="PS51257">
    <property type="entry name" value="PROKAR_LIPOPROTEIN"/>
    <property type="match status" value="1"/>
</dbReference>
<keyword evidence="2" id="KW-1185">Reference proteome</keyword>
<dbReference type="EMBL" id="GG693873">
    <property type="protein sequence ID" value="EES52758.1"/>
    <property type="molecule type" value="Genomic_DNA"/>
</dbReference>
<gene>
    <name evidence="1" type="ORF">UBAL3_92050130</name>
</gene>